<evidence type="ECO:0000313" key="2">
    <source>
        <dbReference type="Proteomes" id="UP000789595"/>
    </source>
</evidence>
<sequence>MARSRCTKSRLDSGAASSKAAGAGVAYGGAAGSGGAAICVLQLMGQPLQRTLLSVSPCTQLRRRTS</sequence>
<name>A0A8J2S620_9STRA</name>
<reference evidence="1" key="1">
    <citation type="submission" date="2021-11" db="EMBL/GenBank/DDBJ databases">
        <authorList>
            <consortium name="Genoscope - CEA"/>
            <person name="William W."/>
        </authorList>
    </citation>
    <scope>NUCLEOTIDE SEQUENCE</scope>
</reference>
<organism evidence="1 2">
    <name type="scientific">Pelagomonas calceolata</name>
    <dbReference type="NCBI Taxonomy" id="35677"/>
    <lineage>
        <taxon>Eukaryota</taxon>
        <taxon>Sar</taxon>
        <taxon>Stramenopiles</taxon>
        <taxon>Ochrophyta</taxon>
        <taxon>Pelagophyceae</taxon>
        <taxon>Pelagomonadales</taxon>
        <taxon>Pelagomonadaceae</taxon>
        <taxon>Pelagomonas</taxon>
    </lineage>
</organism>
<dbReference type="EMBL" id="CAKKNE010000001">
    <property type="protein sequence ID" value="CAH0366023.1"/>
    <property type="molecule type" value="Genomic_DNA"/>
</dbReference>
<proteinExistence type="predicted"/>
<gene>
    <name evidence="1" type="ORF">PECAL_1P24920</name>
</gene>
<dbReference type="AlphaFoldDB" id="A0A8J2S620"/>
<keyword evidence="2" id="KW-1185">Reference proteome</keyword>
<accession>A0A8J2S620</accession>
<protein>
    <submittedName>
        <fullName evidence="1">Uncharacterized protein</fullName>
    </submittedName>
</protein>
<evidence type="ECO:0000313" key="1">
    <source>
        <dbReference type="EMBL" id="CAH0366023.1"/>
    </source>
</evidence>
<comment type="caution">
    <text evidence="1">The sequence shown here is derived from an EMBL/GenBank/DDBJ whole genome shotgun (WGS) entry which is preliminary data.</text>
</comment>
<dbReference type="Proteomes" id="UP000789595">
    <property type="component" value="Unassembled WGS sequence"/>
</dbReference>